<evidence type="ECO:0000256" key="2">
    <source>
        <dbReference type="ARBA" id="ARBA00008554"/>
    </source>
</evidence>
<comment type="caution">
    <text evidence="15">The sequence shown here is derived from an EMBL/GenBank/DDBJ whole genome shotgun (WGS) entry which is preliminary data.</text>
</comment>
<sequence length="200" mass="23277">MSYVARKGPQVVSALGRWAYNLSGFNQYGLHRDDCLYEDDDVKEAIRRLPEKVKDERNYRITRALHLSMTKTILPKEQWTKYEEDTKYLEPYLEEVKRERDEINKWEANKKTTQPNRDKQLQLTCSHYAYHVPLCIKPEADSFLCAISRVPSRVRGSFITTTATPPLPLLLSLVYGQLSGRAAAQETMLLSIRRRLLRSV</sequence>
<keyword evidence="6" id="KW-0999">Mitochondrion inner membrane</keyword>
<dbReference type="PANTHER" id="PTHR12022:SF0">
    <property type="entry name" value="CYTOCHROME B-C1 COMPLEX SUBUNIT 7"/>
    <property type="match status" value="1"/>
</dbReference>
<evidence type="ECO:0000256" key="5">
    <source>
        <dbReference type="ARBA" id="ARBA00022660"/>
    </source>
</evidence>
<evidence type="ECO:0000256" key="14">
    <source>
        <dbReference type="ARBA" id="ARBA00046393"/>
    </source>
</evidence>
<dbReference type="InterPro" id="IPR036544">
    <property type="entry name" value="QCR7_sf"/>
</dbReference>
<evidence type="ECO:0000256" key="1">
    <source>
        <dbReference type="ARBA" id="ARBA00004443"/>
    </source>
</evidence>
<evidence type="ECO:0000256" key="9">
    <source>
        <dbReference type="ARBA" id="ARBA00023136"/>
    </source>
</evidence>
<dbReference type="GO" id="GO:0005743">
    <property type="term" value="C:mitochondrial inner membrane"/>
    <property type="evidence" value="ECO:0007669"/>
    <property type="project" value="UniProtKB-SubCell"/>
</dbReference>
<keyword evidence="9" id="KW-0472">Membrane</keyword>
<organism evidence="15 16">
    <name type="scientific">Culex pipiens pipiens</name>
    <name type="common">Northern house mosquito</name>
    <dbReference type="NCBI Taxonomy" id="38569"/>
    <lineage>
        <taxon>Eukaryota</taxon>
        <taxon>Metazoa</taxon>
        <taxon>Ecdysozoa</taxon>
        <taxon>Arthropoda</taxon>
        <taxon>Hexapoda</taxon>
        <taxon>Insecta</taxon>
        <taxon>Pterygota</taxon>
        <taxon>Neoptera</taxon>
        <taxon>Endopterygota</taxon>
        <taxon>Diptera</taxon>
        <taxon>Nematocera</taxon>
        <taxon>Culicoidea</taxon>
        <taxon>Culicidae</taxon>
        <taxon>Culicinae</taxon>
        <taxon>Culicini</taxon>
        <taxon>Culex</taxon>
        <taxon>Culex</taxon>
    </lineage>
</organism>
<evidence type="ECO:0000256" key="6">
    <source>
        <dbReference type="ARBA" id="ARBA00022792"/>
    </source>
</evidence>
<dbReference type="InterPro" id="IPR003197">
    <property type="entry name" value="QCR7"/>
</dbReference>
<evidence type="ECO:0000313" key="16">
    <source>
        <dbReference type="Proteomes" id="UP001562425"/>
    </source>
</evidence>
<evidence type="ECO:0000256" key="4">
    <source>
        <dbReference type="ARBA" id="ARBA00022448"/>
    </source>
</evidence>
<keyword evidence="4" id="KW-0813">Transport</keyword>
<comment type="subunit">
    <text evidence="14">Component of the ubiquinol-cytochrome c oxidoreductase (cytochrome b-c1 complex, complex III, CIII), a multisubunit enzyme composed of 11 subunits. The complex is composed of 3 respiratory subunits cytochrome b, cytochrome c1 and Rieske protein UQCRFS1, 2 core protein subunits UQCRC1/QCR1 and UQCRC2/QCR2, and 6 low-molecular weight protein subunits UQCRH/QCR6, UQCRB/QCR7, UQCRQ/QCR8, UQCR10/QCR9, UQCR11/QCR10 and subunit 9, the cleavage product of Rieske protein UQCRFS1. The complex exists as an obligatory dimer and forms supercomplexes (SCs) in the inner mitochondrial membrane with NADH-ubiquinone oxidoreductase (complex I, CI) and cytochrome c oxidase (complex IV, CIV), resulting in different assemblies (supercomplex SCI(1)III(2)IV(1) and megacomplex MCI(2)III(2)IV(2)).</text>
</comment>
<comment type="subcellular location">
    <subcellularLocation>
        <location evidence="1">Mitochondrion inner membrane</location>
        <topology evidence="1">Peripheral membrane protein</topology>
        <orientation evidence="1">Matrix side</orientation>
    </subcellularLocation>
</comment>
<evidence type="ECO:0000256" key="13">
    <source>
        <dbReference type="ARBA" id="ARBA00038521"/>
    </source>
</evidence>
<accession>A0ABD1CQ45</accession>
<comment type="similarity">
    <text evidence="2">Belongs to the UQCRB/QCR7 family.</text>
</comment>
<reference evidence="15 16" key="1">
    <citation type="submission" date="2024-05" db="EMBL/GenBank/DDBJ databases">
        <title>Culex pipiens pipiens assembly and annotation.</title>
        <authorList>
            <person name="Alout H."/>
            <person name="Durand T."/>
        </authorList>
    </citation>
    <scope>NUCLEOTIDE SEQUENCE [LARGE SCALE GENOMIC DNA]</scope>
    <source>
        <strain evidence="15">HA-2024</strain>
        <tissue evidence="15">Whole body</tissue>
    </source>
</reference>
<dbReference type="PANTHER" id="PTHR12022">
    <property type="entry name" value="UBIQUINOL-CYTOCHROME C REDUCTASE COMPLEX 14 KD PROTEIN"/>
    <property type="match status" value="1"/>
</dbReference>
<evidence type="ECO:0000256" key="8">
    <source>
        <dbReference type="ARBA" id="ARBA00023128"/>
    </source>
</evidence>
<dbReference type="AlphaFoldDB" id="A0ABD1CQ45"/>
<keyword evidence="8" id="KW-0496">Mitochondrion</keyword>
<evidence type="ECO:0000313" key="15">
    <source>
        <dbReference type="EMBL" id="KAL1378182.1"/>
    </source>
</evidence>
<dbReference type="FunFam" id="1.10.1090.10:FF:000001">
    <property type="entry name" value="Cytochrome b-c1 complex subunit 7"/>
    <property type="match status" value="1"/>
</dbReference>
<dbReference type="Pfam" id="PF02271">
    <property type="entry name" value="UCR_14kD"/>
    <property type="match status" value="1"/>
</dbReference>
<keyword evidence="5" id="KW-0679">Respiratory chain</keyword>
<dbReference type="Gene3D" id="1.10.1090.10">
    <property type="entry name" value="Cytochrome b-c1 complex subunit 7"/>
    <property type="match status" value="1"/>
</dbReference>
<protein>
    <recommendedName>
        <fullName evidence="3">Cytochrome b-c1 complex subunit 7</fullName>
    </recommendedName>
    <alternativeName>
        <fullName evidence="11">Complex III subunit 7</fullName>
    </alternativeName>
    <alternativeName>
        <fullName evidence="10">Complex III subunit VII</fullName>
    </alternativeName>
    <alternativeName>
        <fullName evidence="12">Ubiquinol-cytochrome c reductase complex 14 kDa protein</fullName>
    </alternativeName>
</protein>
<evidence type="ECO:0000256" key="12">
    <source>
        <dbReference type="ARBA" id="ARBA00032927"/>
    </source>
</evidence>
<evidence type="ECO:0000256" key="3">
    <source>
        <dbReference type="ARBA" id="ARBA00016323"/>
    </source>
</evidence>
<evidence type="ECO:0000256" key="7">
    <source>
        <dbReference type="ARBA" id="ARBA00022982"/>
    </source>
</evidence>
<dbReference type="EMBL" id="JBEHCU010010463">
    <property type="protein sequence ID" value="KAL1378182.1"/>
    <property type="molecule type" value="Genomic_DNA"/>
</dbReference>
<evidence type="ECO:0000256" key="10">
    <source>
        <dbReference type="ARBA" id="ARBA00031021"/>
    </source>
</evidence>
<dbReference type="SUPFAM" id="SSF81524">
    <property type="entry name" value="14 kDa protein of cytochrome bc1 complex (Ubiquinol-cytochrome c reductase)"/>
    <property type="match status" value="1"/>
</dbReference>
<dbReference type="Proteomes" id="UP001562425">
    <property type="component" value="Unassembled WGS sequence"/>
</dbReference>
<comment type="subunit">
    <text evidence="13">Component of the ubiquinol-cytochrome c oxidoreductase (cytochrome b-c1 complex, complex III, CIII), a multisubunit enzyme composed of 3 respiratory subunits cytochrome b, cytochrome c1 and Rieske protein, 2 core protein subunits, and additional low-molecular weight protein subunits. The complex exists as an obligatory dimer and forms supercomplexes (SCs) in the inner mitochondrial membrane with cytochrome c oxidase (complex IV, CIV).</text>
</comment>
<evidence type="ECO:0000256" key="11">
    <source>
        <dbReference type="ARBA" id="ARBA00031684"/>
    </source>
</evidence>
<gene>
    <name evidence="15" type="ORF">pipiens_015758</name>
</gene>
<keyword evidence="7" id="KW-0249">Electron transport</keyword>
<name>A0ABD1CQ45_CULPP</name>
<proteinExistence type="inferred from homology"/>
<keyword evidence="16" id="KW-1185">Reference proteome</keyword>